<feature type="coiled-coil region" evidence="1">
    <location>
        <begin position="376"/>
        <end position="446"/>
    </location>
</feature>
<dbReference type="InterPro" id="IPR038109">
    <property type="entry name" value="DNA_bind_recomb_sf"/>
</dbReference>
<dbReference type="PROSITE" id="PS51736">
    <property type="entry name" value="RECOMBINASES_3"/>
    <property type="match status" value="1"/>
</dbReference>
<dbReference type="RefSeq" id="WP_188942082.1">
    <property type="nucleotide sequence ID" value="NZ_BMPN01000001.1"/>
</dbReference>
<dbReference type="CDD" id="cd00338">
    <property type="entry name" value="Ser_Recombinase"/>
    <property type="match status" value="1"/>
</dbReference>
<dbReference type="InterPro" id="IPR006119">
    <property type="entry name" value="Resolv_N"/>
</dbReference>
<reference evidence="5" key="1">
    <citation type="journal article" date="2019" name="Int. J. Syst. Evol. Microbiol.">
        <title>The Global Catalogue of Microorganisms (GCM) 10K type strain sequencing project: providing services to taxonomists for standard genome sequencing and annotation.</title>
        <authorList>
            <consortium name="The Broad Institute Genomics Platform"/>
            <consortium name="The Broad Institute Genome Sequencing Center for Infectious Disease"/>
            <person name="Wu L."/>
            <person name="Ma J."/>
        </authorList>
    </citation>
    <scope>NUCLEOTIDE SEQUENCE [LARGE SCALE GENOMIC DNA]</scope>
    <source>
        <strain evidence="5">JCM 30071</strain>
    </source>
</reference>
<accession>A0ABQ2D7R5</accession>
<dbReference type="Gene3D" id="3.40.50.1390">
    <property type="entry name" value="Resolvase, N-terminal catalytic domain"/>
    <property type="match status" value="1"/>
</dbReference>
<gene>
    <name evidence="4" type="primary">cisA</name>
    <name evidence="4" type="ORF">GCM10007111_08040</name>
</gene>
<dbReference type="InterPro" id="IPR036162">
    <property type="entry name" value="Resolvase-like_N_sf"/>
</dbReference>
<dbReference type="PANTHER" id="PTHR30461:SF23">
    <property type="entry name" value="DNA RECOMBINASE-RELATED"/>
    <property type="match status" value="1"/>
</dbReference>
<dbReference type="InterPro" id="IPR025827">
    <property type="entry name" value="Zn_ribbon_recom_dom"/>
</dbReference>
<dbReference type="SUPFAM" id="SSF53041">
    <property type="entry name" value="Resolvase-like"/>
    <property type="match status" value="1"/>
</dbReference>
<evidence type="ECO:0000256" key="1">
    <source>
        <dbReference type="SAM" id="Coils"/>
    </source>
</evidence>
<dbReference type="PROSITE" id="PS51737">
    <property type="entry name" value="RECOMBINASE_DNA_BIND"/>
    <property type="match status" value="1"/>
</dbReference>
<name>A0ABQ2D7R5_9BACI</name>
<dbReference type="InterPro" id="IPR050639">
    <property type="entry name" value="SSR_resolvase"/>
</dbReference>
<dbReference type="PANTHER" id="PTHR30461">
    <property type="entry name" value="DNA-INVERTASE FROM LAMBDOID PROPHAGE"/>
    <property type="match status" value="1"/>
</dbReference>
<dbReference type="SMART" id="SM00857">
    <property type="entry name" value="Resolvase"/>
    <property type="match status" value="1"/>
</dbReference>
<dbReference type="Proteomes" id="UP000634435">
    <property type="component" value="Unassembled WGS sequence"/>
</dbReference>
<evidence type="ECO:0000259" key="2">
    <source>
        <dbReference type="PROSITE" id="PS51736"/>
    </source>
</evidence>
<evidence type="ECO:0000313" key="5">
    <source>
        <dbReference type="Proteomes" id="UP000634435"/>
    </source>
</evidence>
<organism evidence="4 5">
    <name type="scientific">Virgibacillus kapii</name>
    <dbReference type="NCBI Taxonomy" id="1638645"/>
    <lineage>
        <taxon>Bacteria</taxon>
        <taxon>Bacillati</taxon>
        <taxon>Bacillota</taxon>
        <taxon>Bacilli</taxon>
        <taxon>Bacillales</taxon>
        <taxon>Bacillaceae</taxon>
        <taxon>Virgibacillus</taxon>
    </lineage>
</organism>
<dbReference type="Gene3D" id="3.90.1750.20">
    <property type="entry name" value="Putative Large Serine Recombinase, Chain B, Domain 2"/>
    <property type="match status" value="1"/>
</dbReference>
<evidence type="ECO:0000313" key="4">
    <source>
        <dbReference type="EMBL" id="GGJ48369.1"/>
    </source>
</evidence>
<dbReference type="Pfam" id="PF13408">
    <property type="entry name" value="Zn_ribbon_recom"/>
    <property type="match status" value="1"/>
</dbReference>
<feature type="domain" description="Recombinase" evidence="3">
    <location>
        <begin position="152"/>
        <end position="287"/>
    </location>
</feature>
<evidence type="ECO:0000259" key="3">
    <source>
        <dbReference type="PROSITE" id="PS51737"/>
    </source>
</evidence>
<dbReference type="EMBL" id="BMPN01000001">
    <property type="protein sequence ID" value="GGJ48369.1"/>
    <property type="molecule type" value="Genomic_DNA"/>
</dbReference>
<comment type="caution">
    <text evidence="4">The sequence shown here is derived from an EMBL/GenBank/DDBJ whole genome shotgun (WGS) entry which is preliminary data.</text>
</comment>
<keyword evidence="5" id="KW-1185">Reference proteome</keyword>
<dbReference type="Pfam" id="PF07508">
    <property type="entry name" value="Recombinase"/>
    <property type="match status" value="1"/>
</dbReference>
<proteinExistence type="predicted"/>
<dbReference type="InterPro" id="IPR011109">
    <property type="entry name" value="DNA_bind_recombinase_dom"/>
</dbReference>
<protein>
    <submittedName>
        <fullName evidence="4">DNA recombinase</fullName>
    </submittedName>
</protein>
<keyword evidence="1" id="KW-0175">Coiled coil</keyword>
<sequence length="495" mass="57988">MIALYGRVSTEEQATKGYSLRNQIEECRRKANTKEIVEYVDDGYSGEFLERPALTKLREDVKGNRITKVYCYDPDRLSRKLMNALIIDDEFRSKGVDIIYINGEYADSPEGKLFYSLRGAISEFEKAKITERMSSGRKRKAQEGKIVKNHKMYGYDYDKEKAMYVINEHEASVVKMIFHKFVVEQIGMNSIAKELTAKGVKTKTGKDVWHRQVVRQILMNESYTGDYYQNKWNTEGMIRNKYTDNPDNKIKMRHRDKSEWIPISIPQIIERTQYEEAAELLKQSRRRYAKAAVNQYLLSGLLRCGTCGNTMVGTKTTWWGKPHFIYTDRKSHAGAKHPGCVLDIKMEKLDEEVWKDVEQLVYNPDLLFKYDNTKDVSMELKQAEKLKEDIKKAEKGRKKLYSLFAISDDLDEEELKKEIVDLQDKQRKAEERLMEVEKEINKNKNDRDIDSIKETINELMSKEDRITFDVKKSLIRVLVKEVIVEGKEKININYF</sequence>
<feature type="domain" description="Resolvase/invertase-type recombinase catalytic" evidence="2">
    <location>
        <begin position="1"/>
        <end position="144"/>
    </location>
</feature>
<dbReference type="Pfam" id="PF00239">
    <property type="entry name" value="Resolvase"/>
    <property type="match status" value="1"/>
</dbReference>